<dbReference type="PROSITE" id="PS50109">
    <property type="entry name" value="HIS_KIN"/>
    <property type="match status" value="1"/>
</dbReference>
<dbReference type="InterPro" id="IPR003660">
    <property type="entry name" value="HAMP_dom"/>
</dbReference>
<comment type="catalytic activity">
    <reaction evidence="1">
        <text>ATP + protein L-histidine = ADP + protein N-phospho-L-histidine.</text>
        <dbReference type="EC" id="2.7.13.3"/>
    </reaction>
</comment>
<dbReference type="SMART" id="SM00387">
    <property type="entry name" value="HATPase_c"/>
    <property type="match status" value="1"/>
</dbReference>
<dbReference type="AlphaFoldDB" id="A0A1I6RGK3"/>
<dbReference type="SMART" id="SM00304">
    <property type="entry name" value="HAMP"/>
    <property type="match status" value="1"/>
</dbReference>
<keyword evidence="10 14" id="KW-0472">Membrane</keyword>
<dbReference type="SUPFAM" id="SSF52172">
    <property type="entry name" value="CheY-like"/>
    <property type="match status" value="2"/>
</dbReference>
<dbReference type="Gene3D" id="6.10.340.10">
    <property type="match status" value="1"/>
</dbReference>
<keyword evidence="6" id="KW-0547">Nucleotide-binding</keyword>
<dbReference type="Pfam" id="PF12860">
    <property type="entry name" value="PAS_7"/>
    <property type="match status" value="1"/>
</dbReference>
<evidence type="ECO:0000256" key="7">
    <source>
        <dbReference type="ARBA" id="ARBA00022777"/>
    </source>
</evidence>
<evidence type="ECO:0000256" key="3">
    <source>
        <dbReference type="ARBA" id="ARBA00012438"/>
    </source>
</evidence>
<dbReference type="RefSeq" id="WP_092422614.1">
    <property type="nucleotide sequence ID" value="NZ_FNCL01000003.1"/>
</dbReference>
<dbReference type="SMART" id="SM00388">
    <property type="entry name" value="HisKA"/>
    <property type="match status" value="1"/>
</dbReference>
<keyword evidence="14" id="KW-1133">Transmembrane helix</keyword>
<feature type="transmembrane region" description="Helical" evidence="14">
    <location>
        <begin position="15"/>
        <end position="39"/>
    </location>
</feature>
<dbReference type="InterPro" id="IPR035965">
    <property type="entry name" value="PAS-like_dom_sf"/>
</dbReference>
<evidence type="ECO:0000256" key="1">
    <source>
        <dbReference type="ARBA" id="ARBA00000085"/>
    </source>
</evidence>
<organism evidence="18 19">
    <name type="scientific">Alloyangia pacifica</name>
    <dbReference type="NCBI Taxonomy" id="311180"/>
    <lineage>
        <taxon>Bacteria</taxon>
        <taxon>Pseudomonadati</taxon>
        <taxon>Pseudomonadota</taxon>
        <taxon>Alphaproteobacteria</taxon>
        <taxon>Rhodobacterales</taxon>
        <taxon>Roseobacteraceae</taxon>
        <taxon>Alloyangia</taxon>
    </lineage>
</organism>
<dbReference type="STRING" id="311180.SAMN04488050_10360"/>
<dbReference type="GO" id="GO:0005886">
    <property type="term" value="C:plasma membrane"/>
    <property type="evidence" value="ECO:0007669"/>
    <property type="project" value="TreeGrafter"/>
</dbReference>
<dbReference type="InterPro" id="IPR005467">
    <property type="entry name" value="His_kinase_dom"/>
</dbReference>
<dbReference type="InterPro" id="IPR036890">
    <property type="entry name" value="HATPase_C_sf"/>
</dbReference>
<evidence type="ECO:0000256" key="12">
    <source>
        <dbReference type="PROSITE-ProRule" id="PRU00169"/>
    </source>
</evidence>
<dbReference type="SMART" id="SM00448">
    <property type="entry name" value="REC"/>
    <property type="match status" value="2"/>
</dbReference>
<dbReference type="InterPro" id="IPR036097">
    <property type="entry name" value="HisK_dim/P_sf"/>
</dbReference>
<feature type="domain" description="Histidine kinase" evidence="15">
    <location>
        <begin position="412"/>
        <end position="630"/>
    </location>
</feature>
<evidence type="ECO:0000256" key="14">
    <source>
        <dbReference type="SAM" id="Phobius"/>
    </source>
</evidence>
<dbReference type="PROSITE" id="PS50110">
    <property type="entry name" value="RESPONSE_REGULATORY"/>
    <property type="match status" value="2"/>
</dbReference>
<keyword evidence="14" id="KW-0812">Transmembrane</keyword>
<feature type="domain" description="HAMP" evidence="17">
    <location>
        <begin position="208"/>
        <end position="260"/>
    </location>
</feature>
<dbReference type="InterPro" id="IPR004358">
    <property type="entry name" value="Sig_transdc_His_kin-like_C"/>
</dbReference>
<gene>
    <name evidence="18" type="ORF">SAMN04488050_10360</name>
</gene>
<protein>
    <recommendedName>
        <fullName evidence="3">histidine kinase</fullName>
        <ecNumber evidence="3">2.7.13.3</ecNumber>
    </recommendedName>
</protein>
<comment type="subcellular location">
    <subcellularLocation>
        <location evidence="2">Membrane</location>
    </subcellularLocation>
</comment>
<dbReference type="Pfam" id="PF00072">
    <property type="entry name" value="Response_reg"/>
    <property type="match status" value="2"/>
</dbReference>
<dbReference type="GO" id="GO:0000155">
    <property type="term" value="F:phosphorelay sensor kinase activity"/>
    <property type="evidence" value="ECO:0007669"/>
    <property type="project" value="InterPro"/>
</dbReference>
<evidence type="ECO:0000256" key="2">
    <source>
        <dbReference type="ARBA" id="ARBA00004370"/>
    </source>
</evidence>
<evidence type="ECO:0000256" key="11">
    <source>
        <dbReference type="ARBA" id="ARBA00023306"/>
    </source>
</evidence>
<dbReference type="Proteomes" id="UP000199392">
    <property type="component" value="Unassembled WGS sequence"/>
</dbReference>
<keyword evidence="9" id="KW-0902">Two-component regulatory system</keyword>
<keyword evidence="19" id="KW-1185">Reference proteome</keyword>
<dbReference type="Pfam" id="PF00512">
    <property type="entry name" value="HisKA"/>
    <property type="match status" value="1"/>
</dbReference>
<feature type="transmembrane region" description="Helical" evidence="14">
    <location>
        <begin position="188"/>
        <end position="211"/>
    </location>
</feature>
<dbReference type="Gene3D" id="1.10.287.130">
    <property type="match status" value="1"/>
</dbReference>
<name>A0A1I6RGK3_9RHOB</name>
<dbReference type="PANTHER" id="PTHR43047">
    <property type="entry name" value="TWO-COMPONENT HISTIDINE PROTEIN KINASE"/>
    <property type="match status" value="1"/>
</dbReference>
<dbReference type="CDD" id="cd17574">
    <property type="entry name" value="REC_OmpR"/>
    <property type="match status" value="1"/>
</dbReference>
<dbReference type="SUPFAM" id="SSF55785">
    <property type="entry name" value="PYP-like sensor domain (PAS domain)"/>
    <property type="match status" value="1"/>
</dbReference>
<feature type="coiled-coil region" evidence="13">
    <location>
        <begin position="244"/>
        <end position="271"/>
    </location>
</feature>
<dbReference type="Gene3D" id="3.30.565.10">
    <property type="entry name" value="Histidine kinase-like ATPase, C-terminal domain"/>
    <property type="match status" value="1"/>
</dbReference>
<dbReference type="EMBL" id="FOZW01000003">
    <property type="protein sequence ID" value="SFS63598.1"/>
    <property type="molecule type" value="Genomic_DNA"/>
</dbReference>
<evidence type="ECO:0000259" key="15">
    <source>
        <dbReference type="PROSITE" id="PS50109"/>
    </source>
</evidence>
<dbReference type="Gene3D" id="3.30.450.20">
    <property type="entry name" value="PAS domain"/>
    <property type="match status" value="1"/>
</dbReference>
<feature type="domain" description="Response regulatory" evidence="16">
    <location>
        <begin position="760"/>
        <end position="876"/>
    </location>
</feature>
<dbReference type="PROSITE" id="PS50885">
    <property type="entry name" value="HAMP"/>
    <property type="match status" value="1"/>
</dbReference>
<evidence type="ECO:0000256" key="6">
    <source>
        <dbReference type="ARBA" id="ARBA00022741"/>
    </source>
</evidence>
<dbReference type="EC" id="2.7.13.3" evidence="3"/>
<keyword evidence="7 18" id="KW-0418">Kinase</keyword>
<dbReference type="CDD" id="cd00082">
    <property type="entry name" value="HisKA"/>
    <property type="match status" value="1"/>
</dbReference>
<evidence type="ECO:0000256" key="9">
    <source>
        <dbReference type="ARBA" id="ARBA00023012"/>
    </source>
</evidence>
<dbReference type="PANTHER" id="PTHR43047:SF72">
    <property type="entry name" value="OSMOSENSING HISTIDINE PROTEIN KINASE SLN1"/>
    <property type="match status" value="1"/>
</dbReference>
<evidence type="ECO:0000256" key="8">
    <source>
        <dbReference type="ARBA" id="ARBA00022840"/>
    </source>
</evidence>
<feature type="modified residue" description="4-aspartylphosphate" evidence="12">
    <location>
        <position position="809"/>
    </location>
</feature>
<dbReference type="OrthoDB" id="9801651at2"/>
<dbReference type="Pfam" id="PF00672">
    <property type="entry name" value="HAMP"/>
    <property type="match status" value="1"/>
</dbReference>
<dbReference type="InterPro" id="IPR003594">
    <property type="entry name" value="HATPase_dom"/>
</dbReference>
<dbReference type="FunFam" id="3.30.565.10:FF:000010">
    <property type="entry name" value="Sensor histidine kinase RcsC"/>
    <property type="match status" value="1"/>
</dbReference>
<evidence type="ECO:0000259" key="16">
    <source>
        <dbReference type="PROSITE" id="PS50110"/>
    </source>
</evidence>
<dbReference type="SUPFAM" id="SSF55874">
    <property type="entry name" value="ATPase domain of HSP90 chaperone/DNA topoisomerase II/histidine kinase"/>
    <property type="match status" value="1"/>
</dbReference>
<keyword evidence="8" id="KW-0067">ATP-binding</keyword>
<accession>A0A1I6RGK3</accession>
<dbReference type="SUPFAM" id="SSF47384">
    <property type="entry name" value="Homodimeric domain of signal transducing histidine kinase"/>
    <property type="match status" value="1"/>
</dbReference>
<dbReference type="CDD" id="cd16922">
    <property type="entry name" value="HATPase_EvgS-ArcB-TorS-like"/>
    <property type="match status" value="1"/>
</dbReference>
<keyword evidence="11" id="KW-0131">Cell cycle</keyword>
<dbReference type="InterPro" id="IPR001789">
    <property type="entry name" value="Sig_transdc_resp-reg_receiver"/>
</dbReference>
<dbReference type="InterPro" id="IPR003661">
    <property type="entry name" value="HisK_dim/P_dom"/>
</dbReference>
<dbReference type="GO" id="GO:0005524">
    <property type="term" value="F:ATP binding"/>
    <property type="evidence" value="ECO:0007669"/>
    <property type="project" value="UniProtKB-KW"/>
</dbReference>
<evidence type="ECO:0000256" key="5">
    <source>
        <dbReference type="ARBA" id="ARBA00022679"/>
    </source>
</evidence>
<keyword evidence="4 12" id="KW-0597">Phosphoprotein</keyword>
<evidence type="ECO:0000256" key="13">
    <source>
        <dbReference type="SAM" id="Coils"/>
    </source>
</evidence>
<evidence type="ECO:0000256" key="10">
    <source>
        <dbReference type="ARBA" id="ARBA00023136"/>
    </source>
</evidence>
<evidence type="ECO:0000256" key="4">
    <source>
        <dbReference type="ARBA" id="ARBA00022553"/>
    </source>
</evidence>
<dbReference type="PRINTS" id="PR00344">
    <property type="entry name" value="BCTRLSENSOR"/>
</dbReference>
<feature type="modified residue" description="4-aspartylphosphate" evidence="12">
    <location>
        <position position="690"/>
    </location>
</feature>
<evidence type="ECO:0000259" key="17">
    <source>
        <dbReference type="PROSITE" id="PS50885"/>
    </source>
</evidence>
<evidence type="ECO:0000313" key="19">
    <source>
        <dbReference type="Proteomes" id="UP000199392"/>
    </source>
</evidence>
<sequence>MTGAAAGPGRRISRIGFRIGGLSAVLLGVLVLSTVIMAVEFSANQGRIAEATERFRRLQVAAAAQREFGAVRYWLADLAVSQLTLSERNAGAARDRLTERLAELRGFAPEAAATIEGALDGIWNSAIAAVDSYADGNRVVGNTLLSQARVQSDGASGALAALVETLSRQSEEANRTAATAAQAARLRAIVICALIVVAGALLTALVLRSILRPLTRIDRAMVDLQEGRAPGDLPPEGADEFGRLATTLRALHEAQQARAELEEINASQRRTVLTAVETIPDGFALFDAADRLVLRNRRFLEIFAFARDLPESASYAELLDAELASGTLDVAPEEVDTWRAECLARHASPAGSRVEMAYDGRWLLVSKRKTPDGGTVAVYSDISELRARQVELEDARAEAEQANEAKSRFLASMSHELRTPLNAIIGYSEMLIEDAEDAGETGSVPDLQRIESSGRHLLALINDVLDLSKIEAGKMELFLEEVEITPLIEDVRLTVAPLLAINANRLSVAVPPGIGTMRTDRTKLRQNLFNLLSNASKFTSKGRVELEVRRDGGEVVFEVRDEGIGMSEAQLSRLFRPFVQADSSTSGKYGGTGLGLSIVKSYCEMLGGSIGATSAPGAGACFTMRLPAGGAADAGQGGAATILIIDDDAAALDSLGATVRGAGYRVLTASDAVAGLALARARRPDAVLLDIIMPETDGWSVLREMKEDPLLCETPVIMVSILSDREMGLAFGAVELLRKPVEPELLLAALRALTGDQAREVLLVDDDPATRGLFRRILAREGWAVREAADGARALTLIAERMPGLMVLDLMMPNLDGFQTLRRLRETEAGRALPVIVVTSKDLTRREFDWLKANARDVVRKGGDGRSGLLAAIARQVGAGDGTVGPPGEERA</sequence>
<keyword evidence="5" id="KW-0808">Transferase</keyword>
<dbReference type="InterPro" id="IPR011006">
    <property type="entry name" value="CheY-like_superfamily"/>
</dbReference>
<feature type="coiled-coil region" evidence="13">
    <location>
        <begin position="382"/>
        <end position="412"/>
    </location>
</feature>
<proteinExistence type="predicted"/>
<dbReference type="FunFam" id="1.10.287.130:FF:000038">
    <property type="entry name" value="Sensory transduction histidine kinase"/>
    <property type="match status" value="1"/>
</dbReference>
<feature type="domain" description="Response regulatory" evidence="16">
    <location>
        <begin position="641"/>
        <end position="754"/>
    </location>
</feature>
<reference evidence="19" key="1">
    <citation type="submission" date="2016-10" db="EMBL/GenBank/DDBJ databases">
        <authorList>
            <person name="Varghese N."/>
            <person name="Submissions S."/>
        </authorList>
    </citation>
    <scope>NUCLEOTIDE SEQUENCE [LARGE SCALE GENOMIC DNA]</scope>
    <source>
        <strain evidence="19">DSM 26894</strain>
    </source>
</reference>
<dbReference type="Pfam" id="PF02518">
    <property type="entry name" value="HATPase_c"/>
    <property type="match status" value="1"/>
</dbReference>
<dbReference type="Gene3D" id="3.40.50.2300">
    <property type="match status" value="2"/>
</dbReference>
<dbReference type="GO" id="GO:0009927">
    <property type="term" value="F:histidine phosphotransfer kinase activity"/>
    <property type="evidence" value="ECO:0007669"/>
    <property type="project" value="TreeGrafter"/>
</dbReference>
<evidence type="ECO:0000313" key="18">
    <source>
        <dbReference type="EMBL" id="SFS63598.1"/>
    </source>
</evidence>
<keyword evidence="13" id="KW-0175">Coiled coil</keyword>